<dbReference type="InterPro" id="IPR000536">
    <property type="entry name" value="Nucl_hrmn_rcpt_lig-bd"/>
</dbReference>
<proteinExistence type="predicted"/>
<feature type="region of interest" description="Disordered" evidence="10">
    <location>
        <begin position="348"/>
        <end position="369"/>
    </location>
</feature>
<keyword evidence="6" id="KW-0238">DNA-binding</keyword>
<dbReference type="PANTHER" id="PTHR45805">
    <property type="entry name" value="NUCLEAR HORMONE RECEPTOR HR3-RELATED"/>
    <property type="match status" value="1"/>
</dbReference>
<accession>K1PTK4</accession>
<dbReference type="PROSITE" id="PS51030">
    <property type="entry name" value="NUCLEAR_REC_DBD_2"/>
    <property type="match status" value="1"/>
</dbReference>
<keyword evidence="8 11" id="KW-0675">Receptor</keyword>
<dbReference type="PROSITE" id="PS51843">
    <property type="entry name" value="NR_LBD"/>
    <property type="match status" value="1"/>
</dbReference>
<evidence type="ECO:0000256" key="3">
    <source>
        <dbReference type="ARBA" id="ARBA00022771"/>
    </source>
</evidence>
<dbReference type="SMART" id="SM00399">
    <property type="entry name" value="ZnF_C4"/>
    <property type="match status" value="1"/>
</dbReference>
<evidence type="ECO:0000256" key="1">
    <source>
        <dbReference type="ARBA" id="ARBA00004123"/>
    </source>
</evidence>
<dbReference type="GO" id="GO:0005634">
    <property type="term" value="C:nucleus"/>
    <property type="evidence" value="ECO:0007669"/>
    <property type="project" value="UniProtKB-SubCell"/>
</dbReference>
<keyword evidence="4" id="KW-0862">Zinc</keyword>
<keyword evidence="5" id="KW-0805">Transcription regulation</keyword>
<dbReference type="AlphaFoldDB" id="K1PTK4"/>
<evidence type="ECO:0000256" key="4">
    <source>
        <dbReference type="ARBA" id="ARBA00022833"/>
    </source>
</evidence>
<dbReference type="CDD" id="cd06916">
    <property type="entry name" value="NR_DBD_like"/>
    <property type="match status" value="1"/>
</dbReference>
<dbReference type="SUPFAM" id="SSF48508">
    <property type="entry name" value="Nuclear receptor ligand-binding domain"/>
    <property type="match status" value="1"/>
</dbReference>
<dbReference type="EMBL" id="JH816653">
    <property type="protein sequence ID" value="EKC19745.1"/>
    <property type="molecule type" value="Genomic_DNA"/>
</dbReference>
<dbReference type="Gene3D" id="3.30.50.10">
    <property type="entry name" value="Erythroid Transcription Factor GATA-1, subunit A"/>
    <property type="match status" value="1"/>
</dbReference>
<dbReference type="HOGENOM" id="CLU_007368_2_1_1"/>
<name>K1PTK4_MAGGI</name>
<dbReference type="Pfam" id="PF00105">
    <property type="entry name" value="zf-C4"/>
    <property type="match status" value="1"/>
</dbReference>
<dbReference type="PRINTS" id="PR00047">
    <property type="entry name" value="STROIDFINGER"/>
</dbReference>
<feature type="region of interest" description="Disordered" evidence="10">
    <location>
        <begin position="196"/>
        <end position="217"/>
    </location>
</feature>
<dbReference type="GO" id="GO:0000978">
    <property type="term" value="F:RNA polymerase II cis-regulatory region sequence-specific DNA binding"/>
    <property type="evidence" value="ECO:0007669"/>
    <property type="project" value="TreeGrafter"/>
</dbReference>
<dbReference type="InterPro" id="IPR001723">
    <property type="entry name" value="Nuclear_hrmn_rcpt"/>
</dbReference>
<dbReference type="InterPro" id="IPR001628">
    <property type="entry name" value="Znf_hrmn_rcpt"/>
</dbReference>
<keyword evidence="3" id="KW-0863">Zinc-finger</keyword>
<dbReference type="InterPro" id="IPR013088">
    <property type="entry name" value="Znf_NHR/GATA"/>
</dbReference>
<protein>
    <submittedName>
        <fullName evidence="11">Nuclear receptor ROR-gamma</fullName>
    </submittedName>
</protein>
<keyword evidence="9" id="KW-0539">Nucleus</keyword>
<dbReference type="Pfam" id="PF00104">
    <property type="entry name" value="Hormone_recep"/>
    <property type="match status" value="1"/>
</dbReference>
<sequence length="721" mass="82972">MDLEGEKLEGAYCVPLHAVFNGPCSEDNVGQRDGAFYNIVAILSIYSYVKIQHAIAALPYPDWDYDFVNVVKKCNLHSFTRETILDTTDKMYKPLELPPCRICDGEASGIHYGVNTCEACKAFFRRAVMEKDKYQCAKDKNCKIIDRKRGNCSYCRLQKCLNLGMSRDAMRHGRYTVAIRTKTILEVKQLKEKAENVNKTPSLETSPTPIAHITDHSPSIPKLDNLLPVNTTLPKPQGFDAPVISPAVPSIHSSNYSIPSVSSQTTEGSVDFIASPGNFMTLSPAPYQMDAFSDSDITSLFEDLSSPYLHSETQQLEFKMEDLADSFLDQPETSVDFLEDLTLSLQEKSPVEDVTKDDPDQSPTRRSARIAEKRRSLLQEIRPDDDPWLSTIDPGFFSTTENALTVPMTKKQRSSQSEYEMTVDEMEQMIWTLVWSQDQIYPEYINSFDKDYIKKLQTEYSEKYDMKNEFFGLKKLLSTEEFNSFYLATGIDVDGRMEMIKKAIEQIQHGIMKYISFARIIPGFEDLPTDDKMALIKAARFEYWLMGEHVHINTEMKVIYYPDSKAQLTRDDIIMIFGEPEAVDRCIEFAASLQRLKLTYEEVAVLKAIIITFRDRAPLQNPEKVETIQWKLVQCLKYLIAKFHKDEPHRFSAYMDKLIFMRELTEINRKVNGRMENLHMSIMKRYPLVYECISHDVQENQNDAENHKAQMDFFHEKCPVV</sequence>
<evidence type="ECO:0000256" key="9">
    <source>
        <dbReference type="ARBA" id="ARBA00023242"/>
    </source>
</evidence>
<feature type="compositionally biased region" description="Basic and acidic residues" evidence="10">
    <location>
        <begin position="349"/>
        <end position="359"/>
    </location>
</feature>
<dbReference type="SUPFAM" id="SSF57716">
    <property type="entry name" value="Glucocorticoid receptor-like (DNA-binding domain)"/>
    <property type="match status" value="1"/>
</dbReference>
<dbReference type="GO" id="GO:0008270">
    <property type="term" value="F:zinc ion binding"/>
    <property type="evidence" value="ECO:0007669"/>
    <property type="project" value="UniProtKB-KW"/>
</dbReference>
<keyword evidence="7" id="KW-0804">Transcription</keyword>
<dbReference type="PRINTS" id="PR00398">
    <property type="entry name" value="STRDHORMONER"/>
</dbReference>
<comment type="subcellular location">
    <subcellularLocation>
        <location evidence="1">Nucleus</location>
    </subcellularLocation>
</comment>
<evidence type="ECO:0000313" key="11">
    <source>
        <dbReference type="EMBL" id="EKC19745.1"/>
    </source>
</evidence>
<reference evidence="11" key="1">
    <citation type="journal article" date="2012" name="Nature">
        <title>The oyster genome reveals stress adaptation and complexity of shell formation.</title>
        <authorList>
            <person name="Zhang G."/>
            <person name="Fang X."/>
            <person name="Guo X."/>
            <person name="Li L."/>
            <person name="Luo R."/>
            <person name="Xu F."/>
            <person name="Yang P."/>
            <person name="Zhang L."/>
            <person name="Wang X."/>
            <person name="Qi H."/>
            <person name="Xiong Z."/>
            <person name="Que H."/>
            <person name="Xie Y."/>
            <person name="Holland P.W."/>
            <person name="Paps J."/>
            <person name="Zhu Y."/>
            <person name="Wu F."/>
            <person name="Chen Y."/>
            <person name="Wang J."/>
            <person name="Peng C."/>
            <person name="Meng J."/>
            <person name="Yang L."/>
            <person name="Liu J."/>
            <person name="Wen B."/>
            <person name="Zhang N."/>
            <person name="Huang Z."/>
            <person name="Zhu Q."/>
            <person name="Feng Y."/>
            <person name="Mount A."/>
            <person name="Hedgecock D."/>
            <person name="Xu Z."/>
            <person name="Liu Y."/>
            <person name="Domazet-Loso T."/>
            <person name="Du Y."/>
            <person name="Sun X."/>
            <person name="Zhang S."/>
            <person name="Liu B."/>
            <person name="Cheng P."/>
            <person name="Jiang X."/>
            <person name="Li J."/>
            <person name="Fan D."/>
            <person name="Wang W."/>
            <person name="Fu W."/>
            <person name="Wang T."/>
            <person name="Wang B."/>
            <person name="Zhang J."/>
            <person name="Peng Z."/>
            <person name="Li Y."/>
            <person name="Li N."/>
            <person name="Wang J."/>
            <person name="Chen M."/>
            <person name="He Y."/>
            <person name="Tan F."/>
            <person name="Song X."/>
            <person name="Zheng Q."/>
            <person name="Huang R."/>
            <person name="Yang H."/>
            <person name="Du X."/>
            <person name="Chen L."/>
            <person name="Yang M."/>
            <person name="Gaffney P.M."/>
            <person name="Wang S."/>
            <person name="Luo L."/>
            <person name="She Z."/>
            <person name="Ming Y."/>
            <person name="Huang W."/>
            <person name="Zhang S."/>
            <person name="Huang B."/>
            <person name="Zhang Y."/>
            <person name="Qu T."/>
            <person name="Ni P."/>
            <person name="Miao G."/>
            <person name="Wang J."/>
            <person name="Wang Q."/>
            <person name="Steinberg C.E."/>
            <person name="Wang H."/>
            <person name="Li N."/>
            <person name="Qian L."/>
            <person name="Zhang G."/>
            <person name="Li Y."/>
            <person name="Yang H."/>
            <person name="Liu X."/>
            <person name="Wang J."/>
            <person name="Yin Y."/>
            <person name="Wang J."/>
        </authorList>
    </citation>
    <scope>NUCLEOTIDE SEQUENCE [LARGE SCALE GENOMIC DNA]</scope>
    <source>
        <strain evidence="11">05x7-T-G4-1.051#20</strain>
    </source>
</reference>
<evidence type="ECO:0000256" key="6">
    <source>
        <dbReference type="ARBA" id="ARBA00023125"/>
    </source>
</evidence>
<evidence type="ECO:0000256" key="2">
    <source>
        <dbReference type="ARBA" id="ARBA00022723"/>
    </source>
</evidence>
<organism evidence="11">
    <name type="scientific">Magallana gigas</name>
    <name type="common">Pacific oyster</name>
    <name type="synonym">Crassostrea gigas</name>
    <dbReference type="NCBI Taxonomy" id="29159"/>
    <lineage>
        <taxon>Eukaryota</taxon>
        <taxon>Metazoa</taxon>
        <taxon>Spiralia</taxon>
        <taxon>Lophotrochozoa</taxon>
        <taxon>Mollusca</taxon>
        <taxon>Bivalvia</taxon>
        <taxon>Autobranchia</taxon>
        <taxon>Pteriomorphia</taxon>
        <taxon>Ostreida</taxon>
        <taxon>Ostreoidea</taxon>
        <taxon>Ostreidae</taxon>
        <taxon>Magallana</taxon>
    </lineage>
</organism>
<keyword evidence="2" id="KW-0479">Metal-binding</keyword>
<evidence type="ECO:0000256" key="8">
    <source>
        <dbReference type="ARBA" id="ARBA00023170"/>
    </source>
</evidence>
<evidence type="ECO:0000256" key="5">
    <source>
        <dbReference type="ARBA" id="ARBA00023015"/>
    </source>
</evidence>
<dbReference type="InParanoid" id="K1PTK4"/>
<gene>
    <name evidence="11" type="ORF">CGI_10007709</name>
</gene>
<dbReference type="GO" id="GO:0004879">
    <property type="term" value="F:nuclear receptor activity"/>
    <property type="evidence" value="ECO:0007669"/>
    <property type="project" value="TreeGrafter"/>
</dbReference>
<evidence type="ECO:0000256" key="10">
    <source>
        <dbReference type="SAM" id="MobiDB-lite"/>
    </source>
</evidence>
<dbReference type="InterPro" id="IPR035500">
    <property type="entry name" value="NHR-like_dom_sf"/>
</dbReference>
<dbReference type="SMART" id="SM00430">
    <property type="entry name" value="HOLI"/>
    <property type="match status" value="1"/>
</dbReference>
<dbReference type="PANTHER" id="PTHR45805:SF2">
    <property type="entry name" value="NUCLEAR HORMONE RECEPTOR HR3-RELATED"/>
    <property type="match status" value="1"/>
</dbReference>
<feature type="compositionally biased region" description="Polar residues" evidence="10">
    <location>
        <begin position="197"/>
        <end position="208"/>
    </location>
</feature>
<evidence type="ECO:0000256" key="7">
    <source>
        <dbReference type="ARBA" id="ARBA00023163"/>
    </source>
</evidence>
<dbReference type="Gene3D" id="1.10.565.10">
    <property type="entry name" value="Retinoid X Receptor"/>
    <property type="match status" value="1"/>
</dbReference>